<dbReference type="Gene3D" id="3.30.565.10">
    <property type="entry name" value="Histidine kinase-like ATPase, C-terminal domain"/>
    <property type="match status" value="1"/>
</dbReference>
<dbReference type="FunFam" id="3.30.565.10:FF:000078">
    <property type="entry name" value="Two-component sensor histidine kinase"/>
    <property type="match status" value="1"/>
</dbReference>
<organism evidence="9 10">
    <name type="scientific">Chromatium okenii</name>
    <dbReference type="NCBI Taxonomy" id="61644"/>
    <lineage>
        <taxon>Bacteria</taxon>
        <taxon>Pseudomonadati</taxon>
        <taxon>Pseudomonadota</taxon>
        <taxon>Gammaproteobacteria</taxon>
        <taxon>Chromatiales</taxon>
        <taxon>Chromatiaceae</taxon>
        <taxon>Chromatium</taxon>
    </lineage>
</organism>
<sequence length="664" mass="74144">MNAIMEQFSQDGAAQVPVAGLKTTGTSIRWLFGLFILCLVLLVGLRILFANLQAELSAYSANERARLFIGEEIVRSIHGIEKDLYRMASTPNLVGLKRINRAIQDQLNKLQHDLLVLKNGGVVMQRVQLNLDGRDEMIREANYRPDHSQQHVMELIEIAPLLEQLTSKIAELERMLIKSWEAQENEDRQSFFDLHFEIDGFLKHVPPYFERLDENANRLFFDSSERLRELEMALQLQSERLKWVEWSLVLLVVLLTSLASWLFVKRINQANRQLAATVEEMRSAKDAAERASRAKSEFVSRMSHELRTPLNAIIGFAELLEAEPLSLSHKNYVSLIGNSGKHLMELINAVLDHAKIEAGGLTLESIAFDFHAAIESVKTIVGDRAHSKGLDFVANIDPDLAHFVIGDPTRLRQVLINLLVNAVKFTEQGAVTLCIAPMKTQIVFSVRDTGIGMEPMVLARLFKPFSQADDSITRQYGGTGLGLLISKELIEAMGGEIDVESRPGIGSVFRFWLPLPPAPEMPLAAISAPQSVKQQDLKSLVNGLVLLVDDNLVNQKLAGAMLNRLGLPHEFADNGVVALERVANTSYALILMDMEMPEMDGVTATLHLRAREIEYGSGHIPIIAMTANAMQEDRERCFAAGMDGYVSKPVRLSTLEAEIRRLFV</sequence>
<feature type="transmembrane region" description="Helical" evidence="6">
    <location>
        <begin position="30"/>
        <end position="49"/>
    </location>
</feature>
<dbReference type="GO" id="GO:0000155">
    <property type="term" value="F:phosphorelay sensor kinase activity"/>
    <property type="evidence" value="ECO:0007669"/>
    <property type="project" value="InterPro"/>
</dbReference>
<dbReference type="PROSITE" id="PS50109">
    <property type="entry name" value="HIS_KIN"/>
    <property type="match status" value="1"/>
</dbReference>
<dbReference type="InterPro" id="IPR011006">
    <property type="entry name" value="CheY-like_superfamily"/>
</dbReference>
<reference evidence="9 10" key="1">
    <citation type="submission" date="2018-01" db="EMBL/GenBank/DDBJ databases">
        <title>The complete genome sequence of Chromatium okenii LaCa, a purple sulfur bacterium with a turbulent life.</title>
        <authorList>
            <person name="Luedin S.M."/>
            <person name="Liechti N."/>
            <person name="Storelli N."/>
            <person name="Danza F."/>
            <person name="Wittwer M."/>
            <person name="Pothier J.F."/>
            <person name="Tonolla M.A."/>
        </authorList>
    </citation>
    <scope>NUCLEOTIDE SEQUENCE [LARGE SCALE GENOMIC DNA]</scope>
    <source>
        <strain evidence="9 10">LaCa</strain>
    </source>
</reference>
<evidence type="ECO:0000259" key="7">
    <source>
        <dbReference type="PROSITE" id="PS50109"/>
    </source>
</evidence>
<dbReference type="InterPro" id="IPR005467">
    <property type="entry name" value="His_kinase_dom"/>
</dbReference>
<dbReference type="CDD" id="cd00082">
    <property type="entry name" value="HisKA"/>
    <property type="match status" value="1"/>
</dbReference>
<dbReference type="InterPro" id="IPR003594">
    <property type="entry name" value="HATPase_dom"/>
</dbReference>
<keyword evidence="6" id="KW-1133">Transmembrane helix</keyword>
<keyword evidence="6" id="KW-0812">Transmembrane</keyword>
<dbReference type="SMART" id="SM00388">
    <property type="entry name" value="HisKA"/>
    <property type="match status" value="1"/>
</dbReference>
<feature type="modified residue" description="4-aspartylphosphate" evidence="4">
    <location>
        <position position="593"/>
    </location>
</feature>
<dbReference type="Pfam" id="PF02518">
    <property type="entry name" value="HATPase_c"/>
    <property type="match status" value="1"/>
</dbReference>
<keyword evidence="9" id="KW-0418">Kinase</keyword>
<dbReference type="SUPFAM" id="SSF47384">
    <property type="entry name" value="Homodimeric domain of signal transducing histidine kinase"/>
    <property type="match status" value="1"/>
</dbReference>
<dbReference type="CDD" id="cd17546">
    <property type="entry name" value="REC_hyHK_CKI1_RcsC-like"/>
    <property type="match status" value="1"/>
</dbReference>
<name>A0A2S7XMV6_9GAMM</name>
<feature type="domain" description="Histidine kinase" evidence="7">
    <location>
        <begin position="301"/>
        <end position="517"/>
    </location>
</feature>
<evidence type="ECO:0000256" key="3">
    <source>
        <dbReference type="ARBA" id="ARBA00022553"/>
    </source>
</evidence>
<dbReference type="PROSITE" id="PS50110">
    <property type="entry name" value="RESPONSE_REGULATORY"/>
    <property type="match status" value="1"/>
</dbReference>
<dbReference type="Gene3D" id="3.40.50.2300">
    <property type="match status" value="1"/>
</dbReference>
<dbReference type="EC" id="2.7.13.3" evidence="2"/>
<protein>
    <recommendedName>
        <fullName evidence="2">histidine kinase</fullName>
        <ecNumber evidence="2">2.7.13.3</ecNumber>
    </recommendedName>
</protein>
<dbReference type="SMART" id="SM00387">
    <property type="entry name" value="HATPase_c"/>
    <property type="match status" value="1"/>
</dbReference>
<keyword evidence="5" id="KW-0175">Coiled coil</keyword>
<dbReference type="Proteomes" id="UP000239936">
    <property type="component" value="Unassembled WGS sequence"/>
</dbReference>
<dbReference type="InterPro" id="IPR003661">
    <property type="entry name" value="HisK_dim/P_dom"/>
</dbReference>
<dbReference type="Pfam" id="PF00512">
    <property type="entry name" value="HisKA"/>
    <property type="match status" value="1"/>
</dbReference>
<dbReference type="InterPro" id="IPR036097">
    <property type="entry name" value="HisK_dim/P_sf"/>
</dbReference>
<dbReference type="InterPro" id="IPR004358">
    <property type="entry name" value="Sig_transdc_His_kin-like_C"/>
</dbReference>
<comment type="caution">
    <text evidence="9">The sequence shown here is derived from an EMBL/GenBank/DDBJ whole genome shotgun (WGS) entry which is preliminary data.</text>
</comment>
<dbReference type="Pfam" id="PF00072">
    <property type="entry name" value="Response_reg"/>
    <property type="match status" value="1"/>
</dbReference>
<keyword evidence="9" id="KW-0808">Transferase</keyword>
<keyword evidence="3 4" id="KW-0597">Phosphoprotein</keyword>
<dbReference type="InterPro" id="IPR001789">
    <property type="entry name" value="Sig_transdc_resp-reg_receiver"/>
</dbReference>
<dbReference type="InterPro" id="IPR036890">
    <property type="entry name" value="HATPase_C_sf"/>
</dbReference>
<dbReference type="SUPFAM" id="SSF52172">
    <property type="entry name" value="CheY-like"/>
    <property type="match status" value="1"/>
</dbReference>
<feature type="domain" description="Response regulatory" evidence="8">
    <location>
        <begin position="544"/>
        <end position="663"/>
    </location>
</feature>
<dbReference type="CDD" id="cd16922">
    <property type="entry name" value="HATPase_EvgS-ArcB-TorS-like"/>
    <property type="match status" value="1"/>
</dbReference>
<evidence type="ECO:0000313" key="10">
    <source>
        <dbReference type="Proteomes" id="UP000239936"/>
    </source>
</evidence>
<feature type="coiled-coil region" evidence="5">
    <location>
        <begin position="264"/>
        <end position="294"/>
    </location>
</feature>
<evidence type="ECO:0000313" key="9">
    <source>
        <dbReference type="EMBL" id="PQJ95065.1"/>
    </source>
</evidence>
<gene>
    <name evidence="9" type="ORF">CXB77_12110</name>
</gene>
<comment type="catalytic activity">
    <reaction evidence="1">
        <text>ATP + protein L-histidine = ADP + protein N-phospho-L-histidine.</text>
        <dbReference type="EC" id="2.7.13.3"/>
    </reaction>
</comment>
<proteinExistence type="predicted"/>
<evidence type="ECO:0000256" key="1">
    <source>
        <dbReference type="ARBA" id="ARBA00000085"/>
    </source>
</evidence>
<dbReference type="EMBL" id="PPGH01000037">
    <property type="protein sequence ID" value="PQJ95065.1"/>
    <property type="molecule type" value="Genomic_DNA"/>
</dbReference>
<evidence type="ECO:0000259" key="8">
    <source>
        <dbReference type="PROSITE" id="PS50110"/>
    </source>
</evidence>
<dbReference type="PRINTS" id="PR00344">
    <property type="entry name" value="BCTRLSENSOR"/>
</dbReference>
<dbReference type="Gene3D" id="1.10.287.130">
    <property type="match status" value="1"/>
</dbReference>
<dbReference type="AlphaFoldDB" id="A0A2S7XMV6"/>
<dbReference type="SUPFAM" id="SSF55874">
    <property type="entry name" value="ATPase domain of HSP90 chaperone/DNA topoisomerase II/histidine kinase"/>
    <property type="match status" value="1"/>
</dbReference>
<dbReference type="SMART" id="SM00448">
    <property type="entry name" value="REC"/>
    <property type="match status" value="1"/>
</dbReference>
<keyword evidence="6" id="KW-0472">Membrane</keyword>
<dbReference type="PANTHER" id="PTHR45339">
    <property type="entry name" value="HYBRID SIGNAL TRANSDUCTION HISTIDINE KINASE J"/>
    <property type="match status" value="1"/>
</dbReference>
<dbReference type="OrthoDB" id="5563233at2"/>
<keyword evidence="10" id="KW-1185">Reference proteome</keyword>
<evidence type="ECO:0000256" key="2">
    <source>
        <dbReference type="ARBA" id="ARBA00012438"/>
    </source>
</evidence>
<accession>A0A2S7XMV6</accession>
<evidence type="ECO:0000256" key="6">
    <source>
        <dbReference type="SAM" id="Phobius"/>
    </source>
</evidence>
<dbReference type="PANTHER" id="PTHR45339:SF3">
    <property type="entry name" value="HISTIDINE KINASE"/>
    <property type="match status" value="1"/>
</dbReference>
<dbReference type="RefSeq" id="WP_105074121.1">
    <property type="nucleotide sequence ID" value="NZ_PPGH01000037.1"/>
</dbReference>
<evidence type="ECO:0000256" key="5">
    <source>
        <dbReference type="SAM" id="Coils"/>
    </source>
</evidence>
<evidence type="ECO:0000256" key="4">
    <source>
        <dbReference type="PROSITE-ProRule" id="PRU00169"/>
    </source>
</evidence>